<dbReference type="Pfam" id="PF20431">
    <property type="entry name" value="E_motif"/>
    <property type="match status" value="1"/>
</dbReference>
<dbReference type="NCBIfam" id="TIGR00756">
    <property type="entry name" value="PPR"/>
    <property type="match status" value="5"/>
</dbReference>
<dbReference type="Proteomes" id="UP000288805">
    <property type="component" value="Unassembled WGS sequence"/>
</dbReference>
<dbReference type="Pfam" id="PF01535">
    <property type="entry name" value="PPR"/>
    <property type="match status" value="2"/>
</dbReference>
<dbReference type="FunFam" id="1.25.40.10:FF:002623">
    <property type="entry name" value="Pentatricopeptide repeat-containing protein At5g52850, chloroplastic"/>
    <property type="match status" value="1"/>
</dbReference>
<dbReference type="Gene3D" id="1.25.40.10">
    <property type="entry name" value="Tetratricopeptide repeat domain"/>
    <property type="match status" value="6"/>
</dbReference>
<dbReference type="FunFam" id="1.25.40.10:FF:000196">
    <property type="entry name" value="Pentatricopeptide repeat-containing protein At4g14850"/>
    <property type="match status" value="1"/>
</dbReference>
<dbReference type="InterPro" id="IPR046960">
    <property type="entry name" value="PPR_At4g14850-like_plant"/>
</dbReference>
<gene>
    <name evidence="5" type="primary">PCMP-H31_0</name>
    <name evidence="5" type="ORF">CK203_081542</name>
</gene>
<dbReference type="SUPFAM" id="SSF48452">
    <property type="entry name" value="TPR-like"/>
    <property type="match status" value="2"/>
</dbReference>
<evidence type="ECO:0000256" key="2">
    <source>
        <dbReference type="ARBA" id="ARBA00022737"/>
    </source>
</evidence>
<feature type="repeat" description="PPR" evidence="3">
    <location>
        <begin position="585"/>
        <end position="619"/>
    </location>
</feature>
<dbReference type="PANTHER" id="PTHR24015:SF1726">
    <property type="entry name" value="OS03G0861900 PROTEIN"/>
    <property type="match status" value="1"/>
</dbReference>
<reference evidence="5 6" key="1">
    <citation type="journal article" date="2018" name="PLoS Genet.">
        <title>Population sequencing reveals clonal diversity and ancestral inbreeding in the grapevine cultivar Chardonnay.</title>
        <authorList>
            <person name="Roach M.J."/>
            <person name="Johnson D.L."/>
            <person name="Bohlmann J."/>
            <person name="van Vuuren H.J."/>
            <person name="Jones S.J."/>
            <person name="Pretorius I.S."/>
            <person name="Schmidt S.A."/>
            <person name="Borneman A.R."/>
        </authorList>
    </citation>
    <scope>NUCLEOTIDE SEQUENCE [LARGE SCALE GENOMIC DNA]</scope>
    <source>
        <strain evidence="6">cv. Chardonnay</strain>
        <tissue evidence="5">Leaf</tissue>
    </source>
</reference>
<dbReference type="PROSITE" id="PS51375">
    <property type="entry name" value="PPR"/>
    <property type="match status" value="6"/>
</dbReference>
<feature type="domain" description="DYW" evidence="4">
    <location>
        <begin position="806"/>
        <end position="880"/>
    </location>
</feature>
<feature type="repeat" description="PPR" evidence="3">
    <location>
        <begin position="453"/>
        <end position="487"/>
    </location>
</feature>
<dbReference type="FunFam" id="1.25.40.10:FF:001232">
    <property type="entry name" value="Pentatricopeptide repeat-containing protein At5g52850, chloroplastic"/>
    <property type="match status" value="1"/>
</dbReference>
<dbReference type="GO" id="GO:0008270">
    <property type="term" value="F:zinc ion binding"/>
    <property type="evidence" value="ECO:0007669"/>
    <property type="project" value="InterPro"/>
</dbReference>
<dbReference type="InterPro" id="IPR032867">
    <property type="entry name" value="DYW_dom"/>
</dbReference>
<dbReference type="GO" id="GO:0003723">
    <property type="term" value="F:RNA binding"/>
    <property type="evidence" value="ECO:0007669"/>
    <property type="project" value="InterPro"/>
</dbReference>
<evidence type="ECO:0000313" key="6">
    <source>
        <dbReference type="Proteomes" id="UP000288805"/>
    </source>
</evidence>
<dbReference type="EMBL" id="QGNW01001422">
    <property type="protein sequence ID" value="RVW41918.1"/>
    <property type="molecule type" value="Genomic_DNA"/>
</dbReference>
<evidence type="ECO:0000256" key="1">
    <source>
        <dbReference type="ARBA" id="ARBA00006643"/>
    </source>
</evidence>
<dbReference type="PANTHER" id="PTHR24015">
    <property type="entry name" value="OS07G0578800 PROTEIN-RELATED"/>
    <property type="match status" value="1"/>
</dbReference>
<keyword evidence="2" id="KW-0677">Repeat</keyword>
<protein>
    <submittedName>
        <fullName evidence="5">Pentatricopeptide repeat-containing protein, chloroplastic</fullName>
    </submittedName>
</protein>
<dbReference type="FunFam" id="1.25.40.10:FF:000227">
    <property type="entry name" value="Pentatricopeptide repeat-containing protein At3g13880"/>
    <property type="match status" value="1"/>
</dbReference>
<feature type="repeat" description="PPR" evidence="3">
    <location>
        <begin position="181"/>
        <end position="215"/>
    </location>
</feature>
<dbReference type="InterPro" id="IPR002885">
    <property type="entry name" value="PPR_rpt"/>
</dbReference>
<dbReference type="Pfam" id="PF13041">
    <property type="entry name" value="PPR_2"/>
    <property type="match status" value="5"/>
</dbReference>
<dbReference type="FunFam" id="1.25.40.10:FF:001202">
    <property type="entry name" value="Pentatricopeptide repeat-containing protein"/>
    <property type="match status" value="1"/>
</dbReference>
<accession>A0A438E2J3</accession>
<dbReference type="InterPro" id="IPR011990">
    <property type="entry name" value="TPR-like_helical_dom_sf"/>
</dbReference>
<dbReference type="GO" id="GO:0009451">
    <property type="term" value="P:RNA modification"/>
    <property type="evidence" value="ECO:0007669"/>
    <property type="project" value="InterPro"/>
</dbReference>
<proteinExistence type="inferred from homology"/>
<evidence type="ECO:0000259" key="4">
    <source>
        <dbReference type="Pfam" id="PF14432"/>
    </source>
</evidence>
<comment type="caution">
    <text evidence="5">The sequence shown here is derived from an EMBL/GenBank/DDBJ whole genome shotgun (WGS) entry which is preliminary data.</text>
</comment>
<evidence type="ECO:0000313" key="5">
    <source>
        <dbReference type="EMBL" id="RVW41918.1"/>
    </source>
</evidence>
<dbReference type="FunFam" id="1.25.40.10:FF:001224">
    <property type="entry name" value="Pentatricopeptide repeat-containing protein chloroplastic"/>
    <property type="match status" value="1"/>
</dbReference>
<feature type="repeat" description="PPR" evidence="3">
    <location>
        <begin position="281"/>
        <end position="315"/>
    </location>
</feature>
<evidence type="ECO:0000256" key="3">
    <source>
        <dbReference type="PROSITE-ProRule" id="PRU00708"/>
    </source>
</evidence>
<organism evidence="5 6">
    <name type="scientific">Vitis vinifera</name>
    <name type="common">Grape</name>
    <dbReference type="NCBI Taxonomy" id="29760"/>
    <lineage>
        <taxon>Eukaryota</taxon>
        <taxon>Viridiplantae</taxon>
        <taxon>Streptophyta</taxon>
        <taxon>Embryophyta</taxon>
        <taxon>Tracheophyta</taxon>
        <taxon>Spermatophyta</taxon>
        <taxon>Magnoliopsida</taxon>
        <taxon>eudicotyledons</taxon>
        <taxon>Gunneridae</taxon>
        <taxon>Pentapetalae</taxon>
        <taxon>rosids</taxon>
        <taxon>Vitales</taxon>
        <taxon>Vitaceae</taxon>
        <taxon>Viteae</taxon>
        <taxon>Vitis</taxon>
    </lineage>
</organism>
<name>A0A438E2J3_VITVI</name>
<comment type="similarity">
    <text evidence="1">Belongs to the PPR family. PCMP-H subfamily.</text>
</comment>
<sequence length="880" mass="97821">MIWRTTVSKIPSKIEYSLLKDIVSFCNSRSVRDGICIHSPIIQMGFQEDMFLGNNLLSLYGKCFGVAEARQLFDEMPCRDVASWTMLMSAYGKIGNHEEALELFDSMLISGECPNEFTLSTAVRSCSALREFNHGTRLQAFVTKSGFDSNPVLGSALIDFYSKCGCTQEAYRVFEYMNNGDIVSWTMMVSSFVEAGSWSQALQLYHRMIQTGVAPNEFTFVKLLAASSFLGLNYGKLVHAHLMMWRIELNLVLKTALVDMYCKCQSMEDAVKVSKLTLEYDVFLWTAIISGFTQSLKFREAITAFHEMETSGVVPNNFTYSGILNACSSILALDLGKQIHSRVIMAGLENDVSVGNSLVDMYMKCSNMIEDAVRAFGGIASPNVISWTSLIAGFSEHGLEQESIKVFGAMQGVGVQPNSFTLSTILGACGTIKSLTQTRKLHGYMIKNNADNDVVVGNALVDAYAGLGMVDDAWHVTSTMKHRDVITYTSLATRINQTGNHEMALNIITHMNKDDLRMDGFSLASFLSAAAGIPTMETGKQLHCYSVKSGLGSWISVSNGLVDLYGKCGCIHDAHRAFLEITEPDAVSWNGLIFGLASNGHVSSALSAFEDMRLAGVEPDQITCLLVLYACSHGGLVDMGLDYFQSMREKHGIRPQLDHYVCLVDLLGRAGRLEEAMNVIETMPFKPDALIYKTLLGACKLHGNIPLGEHMARQGLELDPSDPAFYVLLANLYDDSGRSELGEKTRRMMRERGVRKNPGQSWMEERNMVHLFTAGDTSHPQIGKIHEKIESLIAQFRNQGIWYQENRALAHHSEKLAVAFGLISTPPKAPIRIIKNIRICRDCHDFIMNVTRLVDREIIVRDGNRFHSFKKGECSCRGYW</sequence>
<feature type="repeat" description="PPR" evidence="3">
    <location>
        <begin position="80"/>
        <end position="114"/>
    </location>
</feature>
<dbReference type="InterPro" id="IPR046848">
    <property type="entry name" value="E_motif"/>
</dbReference>
<dbReference type="Pfam" id="PF14432">
    <property type="entry name" value="DYW_deaminase"/>
    <property type="match status" value="1"/>
</dbReference>
<feature type="repeat" description="PPR" evidence="3">
    <location>
        <begin position="383"/>
        <end position="417"/>
    </location>
</feature>
<dbReference type="AlphaFoldDB" id="A0A438E2J3"/>